<evidence type="ECO:0000313" key="1">
    <source>
        <dbReference type="EMBL" id="MCI35775.1"/>
    </source>
</evidence>
<feature type="non-terminal residue" evidence="1">
    <location>
        <position position="1"/>
    </location>
</feature>
<dbReference type="Proteomes" id="UP000265520">
    <property type="component" value="Unassembled WGS sequence"/>
</dbReference>
<protein>
    <submittedName>
        <fullName evidence="1">Uncharacterized protein</fullName>
    </submittedName>
</protein>
<proteinExistence type="predicted"/>
<reference evidence="1 2" key="1">
    <citation type="journal article" date="2018" name="Front. Plant Sci.">
        <title>Red Clover (Trifolium pratense) and Zigzag Clover (T. medium) - A Picture of Genomic Similarities and Differences.</title>
        <authorList>
            <person name="Dluhosova J."/>
            <person name="Istvanek J."/>
            <person name="Nedelnik J."/>
            <person name="Repkova J."/>
        </authorList>
    </citation>
    <scope>NUCLEOTIDE SEQUENCE [LARGE SCALE GENOMIC DNA]</scope>
    <source>
        <strain evidence="2">cv. 10/8</strain>
        <tissue evidence="1">Leaf</tissue>
    </source>
</reference>
<comment type="caution">
    <text evidence="1">The sequence shown here is derived from an EMBL/GenBank/DDBJ whole genome shotgun (WGS) entry which is preliminary data.</text>
</comment>
<dbReference type="EMBL" id="LXQA010226950">
    <property type="protein sequence ID" value="MCI35775.1"/>
    <property type="molecule type" value="Genomic_DNA"/>
</dbReference>
<evidence type="ECO:0000313" key="2">
    <source>
        <dbReference type="Proteomes" id="UP000265520"/>
    </source>
</evidence>
<organism evidence="1 2">
    <name type="scientific">Trifolium medium</name>
    <dbReference type="NCBI Taxonomy" id="97028"/>
    <lineage>
        <taxon>Eukaryota</taxon>
        <taxon>Viridiplantae</taxon>
        <taxon>Streptophyta</taxon>
        <taxon>Embryophyta</taxon>
        <taxon>Tracheophyta</taxon>
        <taxon>Spermatophyta</taxon>
        <taxon>Magnoliopsida</taxon>
        <taxon>eudicotyledons</taxon>
        <taxon>Gunneridae</taxon>
        <taxon>Pentapetalae</taxon>
        <taxon>rosids</taxon>
        <taxon>fabids</taxon>
        <taxon>Fabales</taxon>
        <taxon>Fabaceae</taxon>
        <taxon>Papilionoideae</taxon>
        <taxon>50 kb inversion clade</taxon>
        <taxon>NPAAA clade</taxon>
        <taxon>Hologalegina</taxon>
        <taxon>IRL clade</taxon>
        <taxon>Trifolieae</taxon>
        <taxon>Trifolium</taxon>
    </lineage>
</organism>
<dbReference type="AlphaFoldDB" id="A0A392RJI7"/>
<keyword evidence="2" id="KW-1185">Reference proteome</keyword>
<accession>A0A392RJI7</accession>
<sequence>ESASKERAERATKVNSDGLQVLKTGVVLKRSVSEKSQQNSTL</sequence>
<name>A0A392RJI7_9FABA</name>